<keyword evidence="11 27" id="KW-0808">Transferase</keyword>
<comment type="pathway">
    <text evidence="2 27">Amino-acid biosynthesis; L-lysine biosynthesis via DAP pathway; (S)-tetrahydrodipicolinate from L-aspartate: step 1/4.</text>
</comment>
<dbReference type="EC" id="2.7.2.4" evidence="27"/>
<evidence type="ECO:0000256" key="21">
    <source>
        <dbReference type="ARBA" id="ARBA00023167"/>
    </source>
</evidence>
<dbReference type="eggNOG" id="COG0460">
    <property type="taxonomic scope" value="Bacteria"/>
</dbReference>
<dbReference type="InterPro" id="IPR049638">
    <property type="entry name" value="AK-HD"/>
</dbReference>
<evidence type="ECO:0000256" key="6">
    <source>
        <dbReference type="ARBA" id="ARBA00005139"/>
    </source>
</evidence>
<dbReference type="Pfam" id="PF00696">
    <property type="entry name" value="AA_kinase"/>
    <property type="match status" value="1"/>
</dbReference>
<comment type="catalytic activity">
    <reaction evidence="26">
        <text>L-homoserine + NAD(+) = L-aspartate 4-semialdehyde + NADH + H(+)</text>
        <dbReference type="Rhea" id="RHEA:15757"/>
        <dbReference type="ChEBI" id="CHEBI:15378"/>
        <dbReference type="ChEBI" id="CHEBI:57476"/>
        <dbReference type="ChEBI" id="CHEBI:57540"/>
        <dbReference type="ChEBI" id="CHEBI:57945"/>
        <dbReference type="ChEBI" id="CHEBI:537519"/>
        <dbReference type="EC" id="1.1.1.3"/>
    </reaction>
    <physiologicalReaction direction="right-to-left" evidence="26">
        <dbReference type="Rhea" id="RHEA:15759"/>
    </physiologicalReaction>
</comment>
<dbReference type="PATRIC" id="fig|575788.5.peg.4103"/>
<evidence type="ECO:0000256" key="26">
    <source>
        <dbReference type="ARBA" id="ARBA00049031"/>
    </source>
</evidence>
<dbReference type="InterPro" id="IPR001048">
    <property type="entry name" value="Asp/Glu/Uridylate_kinase"/>
</dbReference>
<evidence type="ECO:0000259" key="29">
    <source>
        <dbReference type="Pfam" id="PF00742"/>
    </source>
</evidence>
<dbReference type="HOGENOM" id="CLU_009116_7_2_6"/>
<comment type="pathway">
    <text evidence="5 27">Amino-acid biosynthesis; L-methionine biosynthesis via de novo pathway; L-homoserine from L-aspartate: step 3/3.</text>
</comment>
<evidence type="ECO:0000256" key="2">
    <source>
        <dbReference type="ARBA" id="ARBA00004766"/>
    </source>
</evidence>
<dbReference type="PANTHER" id="PTHR43070:SF5">
    <property type="entry name" value="HOMOSERINE DEHYDROGENASE"/>
    <property type="match status" value="1"/>
</dbReference>
<dbReference type="Gene3D" id="3.30.360.10">
    <property type="entry name" value="Dihydrodipicolinate Reductase, domain 2"/>
    <property type="match status" value="1"/>
</dbReference>
<dbReference type="Pfam" id="PF00742">
    <property type="entry name" value="Homoserine_dh"/>
    <property type="match status" value="1"/>
</dbReference>
<organism evidence="31 32">
    <name type="scientific">Vibrio atlanticus (strain LGP32)</name>
    <name type="common">Vibrio splendidus (strain Mel32)</name>
    <dbReference type="NCBI Taxonomy" id="575788"/>
    <lineage>
        <taxon>Bacteria</taxon>
        <taxon>Pseudomonadati</taxon>
        <taxon>Pseudomonadota</taxon>
        <taxon>Gammaproteobacteria</taxon>
        <taxon>Vibrionales</taxon>
        <taxon>Vibrionaceae</taxon>
        <taxon>Vibrio</taxon>
    </lineage>
</organism>
<gene>
    <name evidence="31" type="ordered locus">VS_2893</name>
</gene>
<dbReference type="InterPro" id="IPR018042">
    <property type="entry name" value="Aspartate_kinase_CS"/>
</dbReference>
<comment type="catalytic activity">
    <reaction evidence="25">
        <text>L-homoserine + NADP(+) = L-aspartate 4-semialdehyde + NADPH + H(+)</text>
        <dbReference type="Rhea" id="RHEA:15761"/>
        <dbReference type="ChEBI" id="CHEBI:15378"/>
        <dbReference type="ChEBI" id="CHEBI:57476"/>
        <dbReference type="ChEBI" id="CHEBI:57783"/>
        <dbReference type="ChEBI" id="CHEBI:58349"/>
        <dbReference type="ChEBI" id="CHEBI:537519"/>
        <dbReference type="EC" id="1.1.1.3"/>
    </reaction>
    <physiologicalReaction direction="right-to-left" evidence="25">
        <dbReference type="Rhea" id="RHEA:15763"/>
    </physiologicalReaction>
</comment>
<dbReference type="Proteomes" id="UP000009100">
    <property type="component" value="Chromosome 1"/>
</dbReference>
<evidence type="ECO:0000256" key="23">
    <source>
        <dbReference type="ARBA" id="ARBA00044938"/>
    </source>
</evidence>
<name>B7VLL8_VIBA3</name>
<proteinExistence type="inferred from homology"/>
<dbReference type="SUPFAM" id="SSF51735">
    <property type="entry name" value="NAD(P)-binding Rossmann-fold domains"/>
    <property type="match status" value="1"/>
</dbReference>
<dbReference type="eggNOG" id="COG0527">
    <property type="taxonomic scope" value="Bacteria"/>
</dbReference>
<dbReference type="InterPro" id="IPR001342">
    <property type="entry name" value="HDH_cat"/>
</dbReference>
<evidence type="ECO:0000256" key="14">
    <source>
        <dbReference type="ARBA" id="ARBA00022741"/>
    </source>
</evidence>
<dbReference type="InterPro" id="IPR011147">
    <property type="entry name" value="Bifunc_Aspkin/hSer_DH"/>
</dbReference>
<dbReference type="CDD" id="cd04243">
    <property type="entry name" value="AAK_AK-HSDH-like"/>
    <property type="match status" value="1"/>
</dbReference>
<keyword evidence="22" id="KW-0511">Multifunctional enzyme</keyword>
<evidence type="ECO:0000313" key="32">
    <source>
        <dbReference type="Proteomes" id="UP000009100"/>
    </source>
</evidence>
<dbReference type="GO" id="GO:0005524">
    <property type="term" value="F:ATP binding"/>
    <property type="evidence" value="ECO:0007669"/>
    <property type="project" value="UniProtKB-UniRule"/>
</dbReference>
<evidence type="ECO:0000256" key="24">
    <source>
        <dbReference type="ARBA" id="ARBA00048561"/>
    </source>
</evidence>
<dbReference type="InterPro" id="IPR005106">
    <property type="entry name" value="Asp/hSer_DH_NAD-bd"/>
</dbReference>
<dbReference type="GO" id="GO:0004412">
    <property type="term" value="F:homoserine dehydrogenase activity"/>
    <property type="evidence" value="ECO:0007669"/>
    <property type="project" value="UniProtKB-UniRule"/>
</dbReference>
<comment type="pathway">
    <text evidence="6 27">Amino-acid biosynthesis; L-threonine biosynthesis; L-threonine from L-aspartate: step 1/5.</text>
</comment>
<dbReference type="InterPro" id="IPR001341">
    <property type="entry name" value="Asp_kinase"/>
</dbReference>
<dbReference type="SUPFAM" id="SSF55347">
    <property type="entry name" value="Glyceraldehyde-3-phosphate dehydrogenase-like, C-terminal domain"/>
    <property type="match status" value="1"/>
</dbReference>
<dbReference type="Pfam" id="PF03447">
    <property type="entry name" value="NAD_binding_3"/>
    <property type="match status" value="1"/>
</dbReference>
<dbReference type="InterPro" id="IPR042199">
    <property type="entry name" value="AsparK_Bifunc_asparK/hSer_DH"/>
</dbReference>
<dbReference type="PROSITE" id="PS00324">
    <property type="entry name" value="ASPARTOKINASE"/>
    <property type="match status" value="1"/>
</dbReference>
<dbReference type="Gene3D" id="1.20.120.1320">
    <property type="entry name" value="Aspartokinase, catalytic domain"/>
    <property type="match status" value="1"/>
</dbReference>
<protein>
    <recommendedName>
        <fullName evidence="27">Bifunctional aspartokinase/homoserine dehydrogenase</fullName>
    </recommendedName>
    <domain>
        <recommendedName>
            <fullName evidence="27">Aspartokinase</fullName>
            <ecNumber evidence="27">2.7.2.4</ecNumber>
        </recommendedName>
    </domain>
    <domain>
        <recommendedName>
            <fullName evidence="27">Homoserine dehydrogenase</fullName>
            <ecNumber evidence="27">1.1.1.3</ecNumber>
        </recommendedName>
    </domain>
</protein>
<evidence type="ECO:0000256" key="18">
    <source>
        <dbReference type="ARBA" id="ARBA00023002"/>
    </source>
</evidence>
<comment type="catalytic activity">
    <reaction evidence="24">
        <text>L-aspartate + ATP = 4-phospho-L-aspartate + ADP</text>
        <dbReference type="Rhea" id="RHEA:23776"/>
        <dbReference type="ChEBI" id="CHEBI:29991"/>
        <dbReference type="ChEBI" id="CHEBI:30616"/>
        <dbReference type="ChEBI" id="CHEBI:57535"/>
        <dbReference type="ChEBI" id="CHEBI:456216"/>
        <dbReference type="EC" id="2.7.2.4"/>
    </reaction>
    <physiologicalReaction direction="left-to-right" evidence="24">
        <dbReference type="Rhea" id="RHEA:23777"/>
    </physiologicalReaction>
</comment>
<feature type="domain" description="Homoserine dehydrogenase catalytic" evidence="29">
    <location>
        <begin position="601"/>
        <end position="796"/>
    </location>
</feature>
<comment type="cofactor">
    <cofactor evidence="1">
        <name>a metal cation</name>
        <dbReference type="ChEBI" id="CHEBI:25213"/>
    </cofactor>
</comment>
<dbReference type="AlphaFoldDB" id="B7VLL8"/>
<evidence type="ECO:0000256" key="15">
    <source>
        <dbReference type="ARBA" id="ARBA00022777"/>
    </source>
</evidence>
<dbReference type="GO" id="GO:0004072">
    <property type="term" value="F:aspartate kinase activity"/>
    <property type="evidence" value="ECO:0007669"/>
    <property type="project" value="UniProtKB-UniRule"/>
</dbReference>
<dbReference type="STRING" id="575788.VS_2893"/>
<dbReference type="InterPro" id="IPR036291">
    <property type="entry name" value="NAD(P)-bd_dom_sf"/>
</dbReference>
<dbReference type="EC" id="1.1.1.3" evidence="27"/>
<evidence type="ECO:0000256" key="16">
    <source>
        <dbReference type="ARBA" id="ARBA00022840"/>
    </source>
</evidence>
<evidence type="ECO:0000256" key="7">
    <source>
        <dbReference type="ARBA" id="ARBA00007952"/>
    </source>
</evidence>
<accession>B7VLL8</accession>
<keyword evidence="16 27" id="KW-0067">ATP-binding</keyword>
<keyword evidence="14 27" id="KW-0547">Nucleotide-binding</keyword>
<evidence type="ECO:0000256" key="19">
    <source>
        <dbReference type="ARBA" id="ARBA00023027"/>
    </source>
</evidence>
<comment type="pathway">
    <text evidence="4 27">Amino-acid biosynthesis; L-threonine biosynthesis; L-threonine from L-aspartate: step 3/5.</text>
</comment>
<evidence type="ECO:0000256" key="13">
    <source>
        <dbReference type="ARBA" id="ARBA00022723"/>
    </source>
</evidence>
<evidence type="ECO:0000256" key="10">
    <source>
        <dbReference type="ARBA" id="ARBA00022605"/>
    </source>
</evidence>
<feature type="domain" description="Aspartate/glutamate/uridylate kinase" evidence="28">
    <location>
        <begin position="6"/>
        <end position="273"/>
    </location>
</feature>
<feature type="domain" description="Aspartate/homoserine dehydrogenase NAD-binding" evidence="30">
    <location>
        <begin position="457"/>
        <end position="592"/>
    </location>
</feature>
<evidence type="ECO:0000256" key="5">
    <source>
        <dbReference type="ARBA" id="ARBA00005062"/>
    </source>
</evidence>
<keyword evidence="10 27" id="KW-0028">Amino-acid biosynthesis</keyword>
<dbReference type="PANTHER" id="PTHR43070">
    <property type="match status" value="1"/>
</dbReference>
<evidence type="ECO:0000256" key="17">
    <source>
        <dbReference type="ARBA" id="ARBA00022857"/>
    </source>
</evidence>
<evidence type="ECO:0000256" key="11">
    <source>
        <dbReference type="ARBA" id="ARBA00022679"/>
    </source>
</evidence>
<comment type="similarity">
    <text evidence="8 27">In the N-terminal section; belongs to the aspartokinase family.</text>
</comment>
<dbReference type="GO" id="GO:0009089">
    <property type="term" value="P:lysine biosynthetic process via diaminopimelate"/>
    <property type="evidence" value="ECO:0007669"/>
    <property type="project" value="UniProtKB-UniRule"/>
</dbReference>
<evidence type="ECO:0000256" key="3">
    <source>
        <dbReference type="ARBA" id="ARBA00004986"/>
    </source>
</evidence>
<comment type="pathway">
    <text evidence="3 27">Amino-acid biosynthesis; L-methionine biosynthesis via de novo pathway; L-homoserine from L-aspartate: step 1/3.</text>
</comment>
<dbReference type="SUPFAM" id="SSF53633">
    <property type="entry name" value="Carbamate kinase-like"/>
    <property type="match status" value="1"/>
</dbReference>
<keyword evidence="13" id="KW-0479">Metal-binding</keyword>
<dbReference type="GO" id="GO:0009086">
    <property type="term" value="P:methionine biosynthetic process"/>
    <property type="evidence" value="ECO:0007669"/>
    <property type="project" value="UniProtKB-KW"/>
</dbReference>
<dbReference type="UniPathway" id="UPA00050">
    <property type="reaction ID" value="UER00063"/>
</dbReference>
<dbReference type="PROSITE" id="PS01042">
    <property type="entry name" value="HOMOSER_DHGENASE"/>
    <property type="match status" value="1"/>
</dbReference>
<dbReference type="Gene3D" id="3.40.1160.10">
    <property type="entry name" value="Acetylglutamate kinase-like"/>
    <property type="match status" value="1"/>
</dbReference>
<evidence type="ECO:0000256" key="9">
    <source>
        <dbReference type="ARBA" id="ARBA00011881"/>
    </source>
</evidence>
<dbReference type="FunFam" id="3.30.360.10:FF:000006">
    <property type="entry name" value="Bifunctional aspartokinase/homoserine dehydrogenase"/>
    <property type="match status" value="1"/>
</dbReference>
<evidence type="ECO:0000259" key="28">
    <source>
        <dbReference type="Pfam" id="PF00696"/>
    </source>
</evidence>
<evidence type="ECO:0000256" key="1">
    <source>
        <dbReference type="ARBA" id="ARBA00001920"/>
    </source>
</evidence>
<evidence type="ECO:0000256" key="27">
    <source>
        <dbReference type="PIRNR" id="PIRNR000727"/>
    </source>
</evidence>
<evidence type="ECO:0000256" key="20">
    <source>
        <dbReference type="ARBA" id="ARBA00023053"/>
    </source>
</evidence>
<keyword evidence="19" id="KW-0520">NAD</keyword>
<comment type="subunit">
    <text evidence="9 27">Homotetramer.</text>
</comment>
<reference evidence="31 32" key="1">
    <citation type="submission" date="2009-02" db="EMBL/GenBank/DDBJ databases">
        <title>Vibrio splendidus str. LGP32 complete genome.</title>
        <authorList>
            <person name="Mazel D."/>
            <person name="Le Roux F."/>
        </authorList>
    </citation>
    <scope>NUCLEOTIDE SEQUENCE [LARGE SCALE GENOMIC DNA]</scope>
    <source>
        <strain evidence="31 32">LGP32</strain>
    </source>
</reference>
<dbReference type="GO" id="GO:0009088">
    <property type="term" value="P:threonine biosynthetic process"/>
    <property type="evidence" value="ECO:0007669"/>
    <property type="project" value="UniProtKB-UniRule"/>
</dbReference>
<dbReference type="PIRSF" id="PIRSF000727">
    <property type="entry name" value="ThrA"/>
    <property type="match status" value="1"/>
</dbReference>
<evidence type="ECO:0000256" key="4">
    <source>
        <dbReference type="ARBA" id="ARBA00005056"/>
    </source>
</evidence>
<dbReference type="UniPathway" id="UPA00051">
    <property type="reaction ID" value="UER00462"/>
</dbReference>
<dbReference type="InterPro" id="IPR019811">
    <property type="entry name" value="HDH_CS"/>
</dbReference>
<keyword evidence="15 27" id="KW-0418">Kinase</keyword>
<evidence type="ECO:0000256" key="12">
    <source>
        <dbReference type="ARBA" id="ARBA00022697"/>
    </source>
</evidence>
<evidence type="ECO:0000256" key="8">
    <source>
        <dbReference type="ARBA" id="ARBA00010046"/>
    </source>
</evidence>
<dbReference type="NCBIfam" id="TIGR00657">
    <property type="entry name" value="asp_kinases"/>
    <property type="match status" value="1"/>
</dbReference>
<evidence type="ECO:0000259" key="30">
    <source>
        <dbReference type="Pfam" id="PF03447"/>
    </source>
</evidence>
<dbReference type="EMBL" id="FM954972">
    <property type="protein sequence ID" value="CAV20190.1"/>
    <property type="molecule type" value="Genomic_DNA"/>
</dbReference>
<dbReference type="GO" id="GO:0050661">
    <property type="term" value="F:NADP binding"/>
    <property type="evidence" value="ECO:0007669"/>
    <property type="project" value="UniProtKB-UniRule"/>
</dbReference>
<evidence type="ECO:0000313" key="31">
    <source>
        <dbReference type="EMBL" id="CAV20190.1"/>
    </source>
</evidence>
<keyword evidence="20" id="KW-0915">Sodium</keyword>
<dbReference type="GO" id="GO:0009090">
    <property type="term" value="P:homoserine biosynthetic process"/>
    <property type="evidence" value="ECO:0007669"/>
    <property type="project" value="UniProtKB-ARBA"/>
</dbReference>
<dbReference type="KEGG" id="vsp:VS_2893"/>
<dbReference type="GO" id="GO:0046872">
    <property type="term" value="F:metal ion binding"/>
    <property type="evidence" value="ECO:0007669"/>
    <property type="project" value="UniProtKB-KW"/>
</dbReference>
<keyword evidence="17 27" id="KW-0521">NADP</keyword>
<dbReference type="NCBIfam" id="NF007003">
    <property type="entry name" value="PRK09466.1"/>
    <property type="match status" value="1"/>
</dbReference>
<dbReference type="Gene3D" id="3.40.50.720">
    <property type="entry name" value="NAD(P)-binding Rossmann-like Domain"/>
    <property type="match status" value="1"/>
</dbReference>
<dbReference type="UniPathway" id="UPA00034">
    <property type="reaction ID" value="UER00015"/>
</dbReference>
<comment type="function">
    <text evidence="23">Bifunctional aspartate kinase and homoserine dehydrogenase that catalyzes the first and the third steps toward the synthesis of lysine, methionine and threonine from aspartate.</text>
</comment>
<sequence length="803" mass="87804">MTTFRQLHKFGGSSLANPECYQRVVNILREYSSTTDLVVVSAAGKTTNRLIEFVEALDKDGRIAHECLQTLRQFQLELIEALLEGESAAQLTAAIQQEFTALGELTAPLSESQKAQVLGHGEVWSSRLLAALLCQHDLQAVAQDARAFLRAEAGAQPEVDRARSYPLIKEVLAQHTHCRVVITGFMAQNCEGETVLLGRNGSDYSATVIGALAEVERVTIWSDVAGVYSADPRLVSDACLLPLLRLDEASELARLAAPVLHSRTLQPVAQSAMDLSLRCSYQPEAGSTQIERVLASGRGAKIITSLDEVLIVQLTFGHGHDFDRLESEVLEGLKRAQLEPLAYELEPDQHCLRLAYTEEIAGGALEYLQDHAIEAEIKLKEGFSLIAAVGAGVTKNPNHCYGFYQQLKSSPVEFISEANSGLSLVAVIRKSETSSLVKGIHSQLFQAQKRVAIALCGKGNIGSSWLSLFAEQKAELEKRRGMNFELVAVVDSQTYWFDDQGIDATSVGKRFDDEAIANNGNDWLERLGSIQGYDEAVVLDVTASPVLAAKYLQVAQQGIHLISANKVAGSASSEYYHQVQDAFAKISRHWLYNATVGAGLPINHTVRDLRESGDDIIALSGIFSGTLSWLFQQFDGTVPFSELVDLAWQQGLTEPDPRADLDGSDVMRKLVILARESGLDIEPENVKVESLVPEELQDLSVDDFFDKASVLSEELAERLEKAQSQQKVLRYVARLEKSGKATVGVEALSKEHALANLLPCDNIFAIESKWYKDNPLVIRGPGAGREVTAGAIQSDLNRMSSLF</sequence>
<keyword evidence="21" id="KW-0486">Methionine biosynthesis</keyword>
<keyword evidence="12" id="KW-0791">Threonine biosynthesis</keyword>
<keyword evidence="18 27" id="KW-0560">Oxidoreductase</keyword>
<evidence type="ECO:0000256" key="25">
    <source>
        <dbReference type="ARBA" id="ARBA00048841"/>
    </source>
</evidence>
<evidence type="ECO:0000256" key="22">
    <source>
        <dbReference type="ARBA" id="ARBA00023268"/>
    </source>
</evidence>
<dbReference type="InterPro" id="IPR036393">
    <property type="entry name" value="AceGlu_kinase-like_sf"/>
</dbReference>
<comment type="similarity">
    <text evidence="7 27">In the C-terminal section; belongs to the homoserine dehydrogenase family.</text>
</comment>